<evidence type="ECO:0000313" key="2">
    <source>
        <dbReference type="EMBL" id="MBW4561294.1"/>
    </source>
</evidence>
<gene>
    <name evidence="2" type="ORF">KME32_09065</name>
</gene>
<comment type="caution">
    <text evidence="2">The sequence shown here is derived from an EMBL/GenBank/DDBJ whole genome shotgun (WGS) entry which is preliminary data.</text>
</comment>
<dbReference type="Proteomes" id="UP000715781">
    <property type="component" value="Unassembled WGS sequence"/>
</dbReference>
<accession>A0A951PVW2</accession>
<feature type="domain" description="Bacterial alpha-2-macroglobulin MG10" evidence="1">
    <location>
        <begin position="6"/>
        <end position="47"/>
    </location>
</feature>
<evidence type="ECO:0000313" key="3">
    <source>
        <dbReference type="Proteomes" id="UP000715781"/>
    </source>
</evidence>
<evidence type="ECO:0000259" key="1">
    <source>
        <dbReference type="Pfam" id="PF17973"/>
    </source>
</evidence>
<name>A0A951PVW2_9NOST</name>
<protein>
    <recommendedName>
        <fullName evidence="1">Bacterial alpha-2-macroglobulin MG10 domain-containing protein</fullName>
    </recommendedName>
</protein>
<proteinExistence type="predicted"/>
<reference evidence="2" key="1">
    <citation type="submission" date="2021-05" db="EMBL/GenBank/DDBJ databases">
        <authorList>
            <person name="Pietrasiak N."/>
            <person name="Ward R."/>
            <person name="Stajich J.E."/>
            <person name="Kurbessoian T."/>
        </authorList>
    </citation>
    <scope>NUCLEOTIDE SEQUENCE</scope>
    <source>
        <strain evidence="2">JT2-VF2</strain>
    </source>
</reference>
<dbReference type="Pfam" id="PF17973">
    <property type="entry name" value="bMG10"/>
    <property type="match status" value="1"/>
</dbReference>
<dbReference type="InterPro" id="IPR041246">
    <property type="entry name" value="Bact_MG10"/>
</dbReference>
<reference evidence="2" key="2">
    <citation type="journal article" date="2022" name="Microbiol. Resour. Announc.">
        <title>Metagenome Sequencing to Explore Phylogenomics of Terrestrial Cyanobacteria.</title>
        <authorList>
            <person name="Ward R.D."/>
            <person name="Stajich J.E."/>
            <person name="Johansen J.R."/>
            <person name="Huntemann M."/>
            <person name="Clum A."/>
            <person name="Foster B."/>
            <person name="Foster B."/>
            <person name="Roux S."/>
            <person name="Palaniappan K."/>
            <person name="Varghese N."/>
            <person name="Mukherjee S."/>
            <person name="Reddy T.B.K."/>
            <person name="Daum C."/>
            <person name="Copeland A."/>
            <person name="Chen I.A."/>
            <person name="Ivanova N.N."/>
            <person name="Kyrpides N.C."/>
            <person name="Shapiro N."/>
            <person name="Eloe-Fadrosh E.A."/>
            <person name="Pietrasiak N."/>
        </authorList>
    </citation>
    <scope>NUCLEOTIDE SEQUENCE</scope>
    <source>
        <strain evidence="2">JT2-VF2</strain>
    </source>
</reference>
<organism evidence="2 3">
    <name type="scientific">Mojavia pulchra JT2-VF2</name>
    <dbReference type="NCBI Taxonomy" id="287848"/>
    <lineage>
        <taxon>Bacteria</taxon>
        <taxon>Bacillati</taxon>
        <taxon>Cyanobacteriota</taxon>
        <taxon>Cyanophyceae</taxon>
        <taxon>Nostocales</taxon>
        <taxon>Nostocaceae</taxon>
    </lineage>
</organism>
<sequence>MICSYRIIAYADHLEPGVYNLHYLVRSVTLGNFLWPGAEAHLQYAPEEFGRAAESTLVLEEHS</sequence>
<dbReference type="AlphaFoldDB" id="A0A951PVW2"/>
<dbReference type="EMBL" id="JAHHHN010000004">
    <property type="protein sequence ID" value="MBW4561294.1"/>
    <property type="molecule type" value="Genomic_DNA"/>
</dbReference>